<evidence type="ECO:0000256" key="3">
    <source>
        <dbReference type="ARBA" id="ARBA00022692"/>
    </source>
</evidence>
<dbReference type="PANTHER" id="PTHR23291">
    <property type="entry name" value="BAX INHIBITOR-RELATED"/>
    <property type="match status" value="1"/>
</dbReference>
<proteinExistence type="inferred from homology"/>
<organism evidence="7">
    <name type="scientific">Picocystis salinarum</name>
    <dbReference type="NCBI Taxonomy" id="88271"/>
    <lineage>
        <taxon>Eukaryota</taxon>
        <taxon>Viridiplantae</taxon>
        <taxon>Chlorophyta</taxon>
        <taxon>Picocystophyceae</taxon>
        <taxon>Picocystales</taxon>
        <taxon>Picocystaceae</taxon>
        <taxon>Picocystis</taxon>
    </lineage>
</organism>
<evidence type="ECO:0000256" key="6">
    <source>
        <dbReference type="RuleBase" id="RU004379"/>
    </source>
</evidence>
<feature type="transmembrane region" description="Helical" evidence="6">
    <location>
        <begin position="149"/>
        <end position="172"/>
    </location>
</feature>
<evidence type="ECO:0000256" key="1">
    <source>
        <dbReference type="ARBA" id="ARBA00004141"/>
    </source>
</evidence>
<dbReference type="InterPro" id="IPR006214">
    <property type="entry name" value="Bax_inhibitor_1-related"/>
</dbReference>
<feature type="transmembrane region" description="Helical" evidence="6">
    <location>
        <begin position="64"/>
        <end position="82"/>
    </location>
</feature>
<dbReference type="GO" id="GO:0016020">
    <property type="term" value="C:membrane"/>
    <property type="evidence" value="ECO:0007669"/>
    <property type="project" value="UniProtKB-SubCell"/>
</dbReference>
<evidence type="ECO:0000256" key="4">
    <source>
        <dbReference type="ARBA" id="ARBA00022989"/>
    </source>
</evidence>
<protein>
    <recommendedName>
        <fullName evidence="8">Bax inhibitor 1</fullName>
    </recommendedName>
</protein>
<dbReference type="EMBL" id="HBIS01007414">
    <property type="protein sequence ID" value="CAE0612715.1"/>
    <property type="molecule type" value="Transcribed_RNA"/>
</dbReference>
<comment type="subcellular location">
    <subcellularLocation>
        <location evidence="1">Membrane</location>
        <topology evidence="1">Multi-pass membrane protein</topology>
    </subcellularLocation>
</comment>
<evidence type="ECO:0000256" key="2">
    <source>
        <dbReference type="ARBA" id="ARBA00010350"/>
    </source>
</evidence>
<keyword evidence="5 6" id="KW-0472">Membrane</keyword>
<comment type="similarity">
    <text evidence="2 6">Belongs to the BI1 family.</text>
</comment>
<feature type="transmembrane region" description="Helical" evidence="6">
    <location>
        <begin position="184"/>
        <end position="203"/>
    </location>
</feature>
<reference evidence="7" key="1">
    <citation type="submission" date="2021-01" db="EMBL/GenBank/DDBJ databases">
        <authorList>
            <person name="Corre E."/>
            <person name="Pelletier E."/>
            <person name="Niang G."/>
            <person name="Scheremetjew M."/>
            <person name="Finn R."/>
            <person name="Kale V."/>
            <person name="Holt S."/>
            <person name="Cochrane G."/>
            <person name="Meng A."/>
            <person name="Brown T."/>
            <person name="Cohen L."/>
        </authorList>
    </citation>
    <scope>NUCLEOTIDE SEQUENCE</scope>
    <source>
        <strain evidence="7">CCMP1897</strain>
    </source>
</reference>
<keyword evidence="4 6" id="KW-1133">Transmembrane helix</keyword>
<evidence type="ECO:0008006" key="8">
    <source>
        <dbReference type="Google" id="ProtNLM"/>
    </source>
</evidence>
<feature type="transmembrane region" description="Helical" evidence="6">
    <location>
        <begin position="118"/>
        <end position="137"/>
    </location>
</feature>
<dbReference type="Pfam" id="PF01027">
    <property type="entry name" value="Bax1-I"/>
    <property type="match status" value="1"/>
</dbReference>
<evidence type="ECO:0000313" key="7">
    <source>
        <dbReference type="EMBL" id="CAE0612715.1"/>
    </source>
</evidence>
<keyword evidence="3 6" id="KW-0812">Transmembrane</keyword>
<feature type="transmembrane region" description="Helical" evidence="6">
    <location>
        <begin position="38"/>
        <end position="58"/>
    </location>
</feature>
<dbReference type="AlphaFoldDB" id="A0A7S3UEV0"/>
<gene>
    <name evidence="7" type="ORF">PSAL00342_LOCUS6614</name>
</gene>
<accession>A0A7S3UEV0</accession>
<sequence>MWSSTGPNVGTQGQNESSFDFKTFANLSTLRKDVQQHLVVVYSLLAASLLSASVGVYAHLTVQLGGFLTTVANIVCVVWLLSMYNLPDNFRQRLSLFLGASFFQGCTIGLLVEHVLAFHPSVLLTAFLGTSAIFASFSASALVSPRRSYLYLGGFLGSALSTMAMLRLGSMFLGGYNKMFEVELYLGLLVMAGYVLFDTQLIVEKATYGVKDPLVDSLKLYSDFVSMFVRLLIILSRNSETRERAKGNRRNAKQGN</sequence>
<dbReference type="PANTHER" id="PTHR23291:SF32">
    <property type="entry name" value="BAX INHIBITOR 1"/>
    <property type="match status" value="1"/>
</dbReference>
<feature type="transmembrane region" description="Helical" evidence="6">
    <location>
        <begin position="94"/>
        <end position="112"/>
    </location>
</feature>
<evidence type="ECO:0000256" key="5">
    <source>
        <dbReference type="ARBA" id="ARBA00023136"/>
    </source>
</evidence>
<name>A0A7S3UEV0_9CHLO</name>